<gene>
    <name evidence="3" type="ORF">ACFOGP_18175</name>
</gene>
<keyword evidence="2" id="KW-0812">Transmembrane</keyword>
<reference evidence="4" key="1">
    <citation type="journal article" date="2019" name="Int. J. Syst. Evol. Microbiol.">
        <title>The Global Catalogue of Microorganisms (GCM) 10K type strain sequencing project: providing services to taxonomists for standard genome sequencing and annotation.</title>
        <authorList>
            <consortium name="The Broad Institute Genomics Platform"/>
            <consortium name="The Broad Institute Genome Sequencing Center for Infectious Disease"/>
            <person name="Wu L."/>
            <person name="Ma J."/>
        </authorList>
    </citation>
    <scope>NUCLEOTIDE SEQUENCE [LARGE SCALE GENOMIC DNA]</scope>
    <source>
        <strain evidence="4">KCTC 52366</strain>
    </source>
</reference>
<feature type="region of interest" description="Disordered" evidence="1">
    <location>
        <begin position="26"/>
        <end position="80"/>
    </location>
</feature>
<protein>
    <submittedName>
        <fullName evidence="3">Uncharacterized protein</fullName>
    </submittedName>
</protein>
<dbReference type="RefSeq" id="WP_275633645.1">
    <property type="nucleotide sequence ID" value="NZ_JARGYD010000006.1"/>
</dbReference>
<keyword evidence="2" id="KW-1133">Transmembrane helix</keyword>
<sequence length="80" mass="8969">MIEPWVFVAIAAIAFALLGRWLRTPQQPLYRPRGPRDDTGSPDASPDNSVAAEKAEDVSQDTPARRRPTYGAARYRTKRD</sequence>
<evidence type="ECO:0000256" key="1">
    <source>
        <dbReference type="SAM" id="MobiDB-lite"/>
    </source>
</evidence>
<evidence type="ECO:0000313" key="3">
    <source>
        <dbReference type="EMBL" id="MFC3144656.1"/>
    </source>
</evidence>
<feature type="transmembrane region" description="Helical" evidence="2">
    <location>
        <begin position="6"/>
        <end position="23"/>
    </location>
</feature>
<comment type="caution">
    <text evidence="3">The sequence shown here is derived from an EMBL/GenBank/DDBJ whole genome shotgun (WGS) entry which is preliminary data.</text>
</comment>
<name>A0ABV7GYR8_9RHOB</name>
<evidence type="ECO:0000256" key="2">
    <source>
        <dbReference type="SAM" id="Phobius"/>
    </source>
</evidence>
<proteinExistence type="predicted"/>
<dbReference type="Proteomes" id="UP001595632">
    <property type="component" value="Unassembled WGS sequence"/>
</dbReference>
<keyword evidence="4" id="KW-1185">Reference proteome</keyword>
<keyword evidence="2" id="KW-0472">Membrane</keyword>
<accession>A0ABV7GYR8</accession>
<evidence type="ECO:0000313" key="4">
    <source>
        <dbReference type="Proteomes" id="UP001595632"/>
    </source>
</evidence>
<organism evidence="3 4">
    <name type="scientific">Psychromarinibacter halotolerans</name>
    <dbReference type="NCBI Taxonomy" id="1775175"/>
    <lineage>
        <taxon>Bacteria</taxon>
        <taxon>Pseudomonadati</taxon>
        <taxon>Pseudomonadota</taxon>
        <taxon>Alphaproteobacteria</taxon>
        <taxon>Rhodobacterales</taxon>
        <taxon>Paracoccaceae</taxon>
        <taxon>Psychromarinibacter</taxon>
    </lineage>
</organism>
<dbReference type="EMBL" id="JBHRTB010000010">
    <property type="protein sequence ID" value="MFC3144656.1"/>
    <property type="molecule type" value="Genomic_DNA"/>
</dbReference>